<accession>A0AAN0S693</accession>
<dbReference type="Proteomes" id="UP000029516">
    <property type="component" value="Chromosome"/>
</dbReference>
<feature type="chain" id="PRO_5042912793" evidence="1">
    <location>
        <begin position="25"/>
        <end position="149"/>
    </location>
</feature>
<evidence type="ECO:0000313" key="2">
    <source>
        <dbReference type="EMBL" id="AIR62391.1"/>
    </source>
</evidence>
<proteinExistence type="predicted"/>
<gene>
    <name evidence="2" type="ORF">LH23_17535</name>
</gene>
<dbReference type="AlphaFoldDB" id="A0AAN0S693"/>
<dbReference type="KEGG" id="cem:LH23_17535"/>
<name>A0AAN0S693_9ENTR</name>
<reference evidence="2 3" key="1">
    <citation type="submission" date="2014-09" db="EMBL/GenBank/DDBJ databases">
        <authorList>
            <person name="Chan K.-G."/>
        </authorList>
    </citation>
    <scope>NUCLEOTIDE SEQUENCE [LARGE SCALE GENOMIC DNA]</scope>
    <source>
        <strain evidence="2 3">M006</strain>
    </source>
</reference>
<dbReference type="RefSeq" id="WP_039293795.1">
    <property type="nucleotide sequence ID" value="NZ_CP009458.1"/>
</dbReference>
<protein>
    <submittedName>
        <fullName evidence="2">Uncharacterized protein</fullName>
    </submittedName>
</protein>
<dbReference type="EMBL" id="CP009458">
    <property type="protein sequence ID" value="AIR62391.1"/>
    <property type="molecule type" value="Genomic_DNA"/>
</dbReference>
<evidence type="ECO:0000256" key="1">
    <source>
        <dbReference type="SAM" id="SignalP"/>
    </source>
</evidence>
<sequence>MKFTSLLARLLLVSTIVLSGSSFAATEQEMDANLDQLFSSHQNYHAFFDIFKTQVVAQNKAEVAKLVSYPIKVTLAGKKVQIKTSQQFIKNYEAIFTPDLVAVVKTQTYQDLFANYQGLAIGKGQIWFSGICQDNQCKKSTVLVIGINK</sequence>
<organism evidence="2 3">
    <name type="scientific">Cedecea neteri</name>
    <dbReference type="NCBI Taxonomy" id="158822"/>
    <lineage>
        <taxon>Bacteria</taxon>
        <taxon>Pseudomonadati</taxon>
        <taxon>Pseudomonadota</taxon>
        <taxon>Gammaproteobacteria</taxon>
        <taxon>Enterobacterales</taxon>
        <taxon>Enterobacteriaceae</taxon>
        <taxon>Cedecea</taxon>
    </lineage>
</organism>
<keyword evidence="1" id="KW-0732">Signal</keyword>
<feature type="signal peptide" evidence="1">
    <location>
        <begin position="1"/>
        <end position="24"/>
    </location>
</feature>
<evidence type="ECO:0000313" key="3">
    <source>
        <dbReference type="Proteomes" id="UP000029516"/>
    </source>
</evidence>